<reference evidence="2 3" key="1">
    <citation type="submission" date="2020-01" db="EMBL/GenBank/DDBJ databases">
        <title>Complete genome sequence of Chitinophaga sp. H33E-04 isolated from quinoa roots.</title>
        <authorList>
            <person name="Weon H.-Y."/>
            <person name="Lee S.A."/>
        </authorList>
    </citation>
    <scope>NUCLEOTIDE SEQUENCE [LARGE SCALE GENOMIC DNA]</scope>
    <source>
        <strain evidence="2 3">H33E-04</strain>
    </source>
</reference>
<name>A0A6B9ZMG5_9BACT</name>
<dbReference type="Proteomes" id="UP000476411">
    <property type="component" value="Chromosome"/>
</dbReference>
<feature type="chain" id="PRO_5025668366" description="DUF2946 domain-containing protein" evidence="1">
    <location>
        <begin position="30"/>
        <end position="133"/>
    </location>
</feature>
<evidence type="ECO:0000256" key="1">
    <source>
        <dbReference type="SAM" id="SignalP"/>
    </source>
</evidence>
<sequence>MKSKMSISFRALFLLTVFLLNTATGFACALTSGLLTSDSPHSHLKPVARHTHHLPERSAHHCCGGDMVTFALLDKTKSAGDDHTWVPLPVILLPVRWLTAPPASWSVVPHRYVSLHQYPPPTDIRIAIQSFLI</sequence>
<proteinExistence type="predicted"/>
<dbReference type="RefSeq" id="WP_162334773.1">
    <property type="nucleotide sequence ID" value="NZ_CP048113.1"/>
</dbReference>
<dbReference type="KEGG" id="chih:GWR21_26720"/>
<dbReference type="PROSITE" id="PS51257">
    <property type="entry name" value="PROKAR_LIPOPROTEIN"/>
    <property type="match status" value="1"/>
</dbReference>
<protein>
    <recommendedName>
        <fullName evidence="4">DUF2946 domain-containing protein</fullName>
    </recommendedName>
</protein>
<dbReference type="AlphaFoldDB" id="A0A6B9ZMG5"/>
<evidence type="ECO:0000313" key="2">
    <source>
        <dbReference type="EMBL" id="QHS63049.1"/>
    </source>
</evidence>
<organism evidence="2 3">
    <name type="scientific">Chitinophaga agri</name>
    <dbReference type="NCBI Taxonomy" id="2703787"/>
    <lineage>
        <taxon>Bacteria</taxon>
        <taxon>Pseudomonadati</taxon>
        <taxon>Bacteroidota</taxon>
        <taxon>Chitinophagia</taxon>
        <taxon>Chitinophagales</taxon>
        <taxon>Chitinophagaceae</taxon>
        <taxon>Chitinophaga</taxon>
    </lineage>
</organism>
<dbReference type="EMBL" id="CP048113">
    <property type="protein sequence ID" value="QHS63049.1"/>
    <property type="molecule type" value="Genomic_DNA"/>
</dbReference>
<accession>A0A6B9ZMG5</accession>
<evidence type="ECO:0000313" key="3">
    <source>
        <dbReference type="Proteomes" id="UP000476411"/>
    </source>
</evidence>
<evidence type="ECO:0008006" key="4">
    <source>
        <dbReference type="Google" id="ProtNLM"/>
    </source>
</evidence>
<keyword evidence="1" id="KW-0732">Signal</keyword>
<keyword evidence="3" id="KW-1185">Reference proteome</keyword>
<gene>
    <name evidence="2" type="ORF">GWR21_26720</name>
</gene>
<feature type="signal peptide" evidence="1">
    <location>
        <begin position="1"/>
        <end position="29"/>
    </location>
</feature>